<accession>A0A4E0RZY4</accession>
<comment type="caution">
    <text evidence="1">The sequence shown here is derived from an EMBL/GenBank/DDBJ whole genome shotgun (WGS) entry which is preliminary data.</text>
</comment>
<sequence>MLAKVVLEDVLLLEVATKSISKENRTQKLALEFSKNSVPELLRLVNETTVYANNLLQLVIHENLEDVDYESGLGILQAMLGEIPRDGVVNLGKQSAIIKVLISATRYSWKRENGAFEKHFATYKPLMRAIVGVAQKLENARNEMNSLSSESFEDFVEQIVTASDLTRDICRVQHNCSAKTEQFVVLCSTHIFQTLRLLLTYYPKTISADVYVSKVSELISEETALLRSLVNGPLALPKKVILMTKGSLRGNQSCKPHTPYSFSDPPSGFEVMEHMSQLHRG</sequence>
<dbReference type="Proteomes" id="UP000230066">
    <property type="component" value="Unassembled WGS sequence"/>
</dbReference>
<proteinExistence type="predicted"/>
<gene>
    <name evidence="1" type="ORF">D915_000695</name>
</gene>
<keyword evidence="2" id="KW-1185">Reference proteome</keyword>
<organism evidence="1 2">
    <name type="scientific">Fasciola hepatica</name>
    <name type="common">Liver fluke</name>
    <dbReference type="NCBI Taxonomy" id="6192"/>
    <lineage>
        <taxon>Eukaryota</taxon>
        <taxon>Metazoa</taxon>
        <taxon>Spiralia</taxon>
        <taxon>Lophotrochozoa</taxon>
        <taxon>Platyhelminthes</taxon>
        <taxon>Trematoda</taxon>
        <taxon>Digenea</taxon>
        <taxon>Plagiorchiida</taxon>
        <taxon>Echinostomata</taxon>
        <taxon>Echinostomatoidea</taxon>
        <taxon>Fasciolidae</taxon>
        <taxon>Fasciola</taxon>
    </lineage>
</organism>
<dbReference type="EMBL" id="JXXN02000145">
    <property type="protein sequence ID" value="THD28467.1"/>
    <property type="molecule type" value="Genomic_DNA"/>
</dbReference>
<protein>
    <submittedName>
        <fullName evidence="1">Uncharacterized protein</fullName>
    </submittedName>
</protein>
<dbReference type="AlphaFoldDB" id="A0A4E0RZY4"/>
<evidence type="ECO:0000313" key="1">
    <source>
        <dbReference type="EMBL" id="THD28467.1"/>
    </source>
</evidence>
<evidence type="ECO:0000313" key="2">
    <source>
        <dbReference type="Proteomes" id="UP000230066"/>
    </source>
</evidence>
<name>A0A4E0RZY4_FASHE</name>
<reference evidence="1" key="1">
    <citation type="submission" date="2019-03" db="EMBL/GenBank/DDBJ databases">
        <title>Improved annotation for the trematode Fasciola hepatica.</title>
        <authorList>
            <person name="Choi Y.-J."/>
            <person name="Martin J."/>
            <person name="Mitreva M."/>
        </authorList>
    </citation>
    <scope>NUCLEOTIDE SEQUENCE [LARGE SCALE GENOMIC DNA]</scope>
</reference>